<comment type="caution">
    <text evidence="1">The sequence shown here is derived from an EMBL/GenBank/DDBJ whole genome shotgun (WGS) entry which is preliminary data.</text>
</comment>
<evidence type="ECO:0000313" key="2">
    <source>
        <dbReference type="Proteomes" id="UP000601108"/>
    </source>
</evidence>
<protein>
    <submittedName>
        <fullName evidence="1">Uncharacterized protein</fullName>
    </submittedName>
</protein>
<evidence type="ECO:0000313" key="1">
    <source>
        <dbReference type="EMBL" id="GGX21392.1"/>
    </source>
</evidence>
<dbReference type="AlphaFoldDB" id="A0A918JVM7"/>
<organism evidence="1 2">
    <name type="scientific">Aquimarina muelleri</name>
    <dbReference type="NCBI Taxonomy" id="279356"/>
    <lineage>
        <taxon>Bacteria</taxon>
        <taxon>Pseudomonadati</taxon>
        <taxon>Bacteroidota</taxon>
        <taxon>Flavobacteriia</taxon>
        <taxon>Flavobacteriales</taxon>
        <taxon>Flavobacteriaceae</taxon>
        <taxon>Aquimarina</taxon>
    </lineage>
</organism>
<proteinExistence type="predicted"/>
<dbReference type="Proteomes" id="UP000601108">
    <property type="component" value="Unassembled WGS sequence"/>
</dbReference>
<dbReference type="EMBL" id="BMWS01000015">
    <property type="protein sequence ID" value="GGX21392.1"/>
    <property type="molecule type" value="Genomic_DNA"/>
</dbReference>
<sequence>MGFNRIAKKHGISIRALNDLNNGNIGESIAKKLGVSIYSLQIFIDGSTSNGLAAKIETTPSSLQRLRNTIGRKGAIGLIFGLLIRERKYYNGFEF</sequence>
<accession>A0A918JVM7</accession>
<dbReference type="RefSeq" id="WP_027413738.1">
    <property type="nucleotide sequence ID" value="NZ_BMWS01000015.1"/>
</dbReference>
<reference evidence="1 2" key="1">
    <citation type="journal article" date="2014" name="Int. J. Syst. Evol. Microbiol.">
        <title>Complete genome sequence of Corynebacterium casei LMG S-19264T (=DSM 44701T), isolated from a smear-ripened cheese.</title>
        <authorList>
            <consortium name="US DOE Joint Genome Institute (JGI-PGF)"/>
            <person name="Walter F."/>
            <person name="Albersmeier A."/>
            <person name="Kalinowski J."/>
            <person name="Ruckert C."/>
        </authorList>
    </citation>
    <scope>NUCLEOTIDE SEQUENCE [LARGE SCALE GENOMIC DNA]</scope>
    <source>
        <strain evidence="1 2">KCTC 12285</strain>
    </source>
</reference>
<name>A0A918JVM7_9FLAO</name>
<keyword evidence="2" id="KW-1185">Reference proteome</keyword>
<gene>
    <name evidence="1" type="ORF">GCM10007384_23270</name>
</gene>